<dbReference type="Proteomes" id="UP001202831">
    <property type="component" value="Unassembled WGS sequence"/>
</dbReference>
<evidence type="ECO:0000313" key="2">
    <source>
        <dbReference type="EMBL" id="MCL2912990.1"/>
    </source>
</evidence>
<dbReference type="EMBL" id="JAKIKT010000001">
    <property type="protein sequence ID" value="MCL2912990.1"/>
    <property type="molecule type" value="Genomic_DNA"/>
</dbReference>
<evidence type="ECO:0000313" key="3">
    <source>
        <dbReference type="Proteomes" id="UP001202831"/>
    </source>
</evidence>
<gene>
    <name evidence="2" type="ORF">L2725_04220</name>
</gene>
<feature type="chain" id="PRO_5046073868" evidence="1">
    <location>
        <begin position="22"/>
        <end position="287"/>
    </location>
</feature>
<dbReference type="RefSeq" id="WP_249247779.1">
    <property type="nucleotide sequence ID" value="NZ_JAKIKT010000001.1"/>
</dbReference>
<accession>A0ABT0N3Q8</accession>
<organism evidence="2 3">
    <name type="scientific">Shewanella corallii</name>
    <dbReference type="NCBI Taxonomy" id="560080"/>
    <lineage>
        <taxon>Bacteria</taxon>
        <taxon>Pseudomonadati</taxon>
        <taxon>Pseudomonadota</taxon>
        <taxon>Gammaproteobacteria</taxon>
        <taxon>Alteromonadales</taxon>
        <taxon>Shewanellaceae</taxon>
        <taxon>Shewanella</taxon>
    </lineage>
</organism>
<proteinExistence type="predicted"/>
<evidence type="ECO:0000256" key="1">
    <source>
        <dbReference type="SAM" id="SignalP"/>
    </source>
</evidence>
<sequence length="287" mass="31109">MTGVRYLACAAMIFGSSSATAFELPLFAEEARAQGYTLPEPFGLSVGAMHVEQGVMIDSIGFSGLSFLGMPLDPDTIEISAAPGMQKSEVYTLRADVWLLPFLNVYAIGGKMTGESTTLVTLEKVGPFKPNSSFDFSLDLDGDLYGAGVVIAGGVGNWFTLIDASLTKTKLTVIDGEIDAFVLSPRVGYDFADKGLPLRIWVGGMYQDVEQSLAGYIHNLSFGNGLDELIGIVDPKGEGRFHVEQHLQTPWNTLVGFQFQFARDWSLIGEAGLGERKSAMLSMEYRF</sequence>
<reference evidence="2 3" key="1">
    <citation type="submission" date="2022-01" db="EMBL/GenBank/DDBJ databases">
        <title>Whole genome-based taxonomy of the Shewanellaceae.</title>
        <authorList>
            <person name="Martin-Rodriguez A.J."/>
        </authorList>
    </citation>
    <scope>NUCLEOTIDE SEQUENCE [LARGE SCALE GENOMIC DNA]</scope>
    <source>
        <strain evidence="2 3">DSM 21332</strain>
    </source>
</reference>
<feature type="signal peptide" evidence="1">
    <location>
        <begin position="1"/>
        <end position="21"/>
    </location>
</feature>
<keyword evidence="3" id="KW-1185">Reference proteome</keyword>
<keyword evidence="1" id="KW-0732">Signal</keyword>
<protein>
    <submittedName>
        <fullName evidence="2">Virulence protein</fullName>
    </submittedName>
</protein>
<comment type="caution">
    <text evidence="2">The sequence shown here is derived from an EMBL/GenBank/DDBJ whole genome shotgun (WGS) entry which is preliminary data.</text>
</comment>
<name>A0ABT0N3Q8_9GAMM</name>